<name>A0AAE3SZD1_9BURK</name>
<evidence type="ECO:0000256" key="1">
    <source>
        <dbReference type="ARBA" id="ARBA00022801"/>
    </source>
</evidence>
<dbReference type="Proteomes" id="UP001212602">
    <property type="component" value="Unassembled WGS sequence"/>
</dbReference>
<accession>A0AAE3SZD1</accession>
<gene>
    <name evidence="3" type="ORF">PGB34_11805</name>
</gene>
<dbReference type="RefSeq" id="WP_271428294.1">
    <property type="nucleotide sequence ID" value="NZ_JAQIPB010000004.1"/>
</dbReference>
<dbReference type="Gene3D" id="3.10.129.10">
    <property type="entry name" value="Hotdog Thioesterase"/>
    <property type="match status" value="1"/>
</dbReference>
<dbReference type="SUPFAM" id="SSF54637">
    <property type="entry name" value="Thioesterase/thiol ester dehydrase-isomerase"/>
    <property type="match status" value="1"/>
</dbReference>
<keyword evidence="4" id="KW-1185">Reference proteome</keyword>
<keyword evidence="1" id="KW-0378">Hydrolase</keyword>
<dbReference type="InterPro" id="IPR029069">
    <property type="entry name" value="HotDog_dom_sf"/>
</dbReference>
<protein>
    <submittedName>
        <fullName evidence="3">PaaI family thioesterase</fullName>
    </submittedName>
</protein>
<dbReference type="Pfam" id="PF03061">
    <property type="entry name" value="4HBT"/>
    <property type="match status" value="1"/>
</dbReference>
<evidence type="ECO:0000259" key="2">
    <source>
        <dbReference type="Pfam" id="PF03061"/>
    </source>
</evidence>
<reference evidence="3" key="1">
    <citation type="submission" date="2023-01" db="EMBL/GenBank/DDBJ databases">
        <title>Xenophilus mangrovi sp. nov., isolated from soil of Mangrove nature reserve.</title>
        <authorList>
            <person name="Xu S."/>
            <person name="Liu Z."/>
            <person name="Xu Y."/>
        </authorList>
    </citation>
    <scope>NUCLEOTIDE SEQUENCE</scope>
    <source>
        <strain evidence="3">YW8</strain>
    </source>
</reference>
<sequence length="151" mass="15733">MSEPAGAATRRPDPALRARVARIFEGAPFVADIGLQLVDAGQGWCETALPLAARHLQHGGVAHAGVISTLADHTAGAAAQTLCAPGQTVVTAEFKLNLLRPGQGRLLCVAEVLKAGRNFHVVEAEVFGQRGSEQVRVAKFNGTMAIVAGDF</sequence>
<organism evidence="3 4">
    <name type="scientific">Xenophilus arseniciresistens</name>
    <dbReference type="NCBI Taxonomy" id="1283306"/>
    <lineage>
        <taxon>Bacteria</taxon>
        <taxon>Pseudomonadati</taxon>
        <taxon>Pseudomonadota</taxon>
        <taxon>Betaproteobacteria</taxon>
        <taxon>Burkholderiales</taxon>
        <taxon>Comamonadaceae</taxon>
        <taxon>Xenophilus</taxon>
    </lineage>
</organism>
<evidence type="ECO:0000313" key="3">
    <source>
        <dbReference type="EMBL" id="MDA7417047.1"/>
    </source>
</evidence>
<feature type="domain" description="Thioesterase" evidence="2">
    <location>
        <begin position="59"/>
        <end position="131"/>
    </location>
</feature>
<dbReference type="NCBIfam" id="TIGR00369">
    <property type="entry name" value="unchar_dom_1"/>
    <property type="match status" value="1"/>
</dbReference>
<dbReference type="InterPro" id="IPR006683">
    <property type="entry name" value="Thioestr_dom"/>
</dbReference>
<dbReference type="EMBL" id="JAQIPB010000004">
    <property type="protein sequence ID" value="MDA7417047.1"/>
    <property type="molecule type" value="Genomic_DNA"/>
</dbReference>
<evidence type="ECO:0000313" key="4">
    <source>
        <dbReference type="Proteomes" id="UP001212602"/>
    </source>
</evidence>
<dbReference type="CDD" id="cd03443">
    <property type="entry name" value="PaaI_thioesterase"/>
    <property type="match status" value="1"/>
</dbReference>
<comment type="caution">
    <text evidence="3">The sequence shown here is derived from an EMBL/GenBank/DDBJ whole genome shotgun (WGS) entry which is preliminary data.</text>
</comment>
<dbReference type="InterPro" id="IPR003736">
    <property type="entry name" value="PAAI_dom"/>
</dbReference>
<proteinExistence type="predicted"/>
<dbReference type="AlphaFoldDB" id="A0AAE3SZD1"/>
<dbReference type="GO" id="GO:0016289">
    <property type="term" value="F:acyl-CoA hydrolase activity"/>
    <property type="evidence" value="ECO:0007669"/>
    <property type="project" value="UniProtKB-ARBA"/>
</dbReference>